<feature type="transmembrane region" description="Helical" evidence="2">
    <location>
        <begin position="562"/>
        <end position="583"/>
    </location>
</feature>
<dbReference type="Proteomes" id="UP000799767">
    <property type="component" value="Unassembled WGS sequence"/>
</dbReference>
<feature type="compositionally biased region" description="Acidic residues" evidence="1">
    <location>
        <begin position="39"/>
        <end position="62"/>
    </location>
</feature>
<feature type="domain" description="Calcium channel YVC1-like C-terminal transmembrane" evidence="4">
    <location>
        <begin position="373"/>
        <end position="680"/>
    </location>
</feature>
<feature type="compositionally biased region" description="Low complexity" evidence="1">
    <location>
        <begin position="928"/>
        <end position="944"/>
    </location>
</feature>
<keyword evidence="6" id="KW-1185">Reference proteome</keyword>
<dbReference type="OrthoDB" id="2373987at2759"/>
<dbReference type="Pfam" id="PF23317">
    <property type="entry name" value="YVC1_C"/>
    <property type="match status" value="1"/>
</dbReference>
<dbReference type="EMBL" id="MU001635">
    <property type="protein sequence ID" value="KAF2482926.1"/>
    <property type="molecule type" value="Genomic_DNA"/>
</dbReference>
<feature type="transmembrane region" description="Helical" evidence="2">
    <location>
        <begin position="502"/>
        <end position="522"/>
    </location>
</feature>
<dbReference type="Pfam" id="PF23190">
    <property type="entry name" value="LHD_TRPY1"/>
    <property type="match status" value="1"/>
</dbReference>
<dbReference type="RefSeq" id="XP_033589496.1">
    <property type="nucleotide sequence ID" value="XM_033731892.1"/>
</dbReference>
<dbReference type="GeneID" id="54472894"/>
<feature type="region of interest" description="Disordered" evidence="1">
    <location>
        <begin position="926"/>
        <end position="996"/>
    </location>
</feature>
<evidence type="ECO:0000313" key="5">
    <source>
        <dbReference type="EMBL" id="KAF2482926.1"/>
    </source>
</evidence>
<organism evidence="5 6">
    <name type="scientific">Neohortaea acidophila</name>
    <dbReference type="NCBI Taxonomy" id="245834"/>
    <lineage>
        <taxon>Eukaryota</taxon>
        <taxon>Fungi</taxon>
        <taxon>Dikarya</taxon>
        <taxon>Ascomycota</taxon>
        <taxon>Pezizomycotina</taxon>
        <taxon>Dothideomycetes</taxon>
        <taxon>Dothideomycetidae</taxon>
        <taxon>Mycosphaerellales</taxon>
        <taxon>Teratosphaeriaceae</taxon>
        <taxon>Neohortaea</taxon>
    </lineage>
</organism>
<feature type="compositionally biased region" description="Basic and acidic residues" evidence="1">
    <location>
        <begin position="1123"/>
        <end position="1135"/>
    </location>
</feature>
<accession>A0A6A6PT29</accession>
<feature type="compositionally biased region" description="Polar residues" evidence="1">
    <location>
        <begin position="221"/>
        <end position="242"/>
    </location>
</feature>
<feature type="region of interest" description="Disordered" evidence="1">
    <location>
        <begin position="793"/>
        <end position="896"/>
    </location>
</feature>
<feature type="region of interest" description="Disordered" evidence="1">
    <location>
        <begin position="221"/>
        <end position="243"/>
    </location>
</feature>
<feature type="transmembrane region" description="Helical" evidence="2">
    <location>
        <begin position="368"/>
        <end position="386"/>
    </location>
</feature>
<keyword evidence="2" id="KW-1133">Transmembrane helix</keyword>
<dbReference type="InterPro" id="IPR056336">
    <property type="entry name" value="YVC1_C"/>
</dbReference>
<feature type="transmembrane region" description="Helical" evidence="2">
    <location>
        <begin position="420"/>
        <end position="442"/>
    </location>
</feature>
<evidence type="ECO:0008006" key="7">
    <source>
        <dbReference type="Google" id="ProtNLM"/>
    </source>
</evidence>
<evidence type="ECO:0000259" key="3">
    <source>
        <dbReference type="Pfam" id="PF23190"/>
    </source>
</evidence>
<evidence type="ECO:0000256" key="2">
    <source>
        <dbReference type="SAM" id="Phobius"/>
    </source>
</evidence>
<evidence type="ECO:0000259" key="4">
    <source>
        <dbReference type="Pfam" id="PF23317"/>
    </source>
</evidence>
<keyword evidence="2" id="KW-0812">Transmembrane</keyword>
<feature type="compositionally biased region" description="Basic and acidic residues" evidence="1">
    <location>
        <begin position="871"/>
        <end position="881"/>
    </location>
</feature>
<dbReference type="AlphaFoldDB" id="A0A6A6PT29"/>
<dbReference type="PANTHER" id="PTHR35859:SF4">
    <property type="entry name" value="MEMBRANE CHANNEL PROTEIN, PUTATIVE (AFU_ORTHOLOGUE AFUA_6G11300)-RELATED"/>
    <property type="match status" value="1"/>
</dbReference>
<evidence type="ECO:0000256" key="1">
    <source>
        <dbReference type="SAM" id="MobiDB-lite"/>
    </source>
</evidence>
<dbReference type="InterPro" id="IPR056337">
    <property type="entry name" value="LHD_YVC1"/>
</dbReference>
<feature type="compositionally biased region" description="Acidic residues" evidence="1">
    <location>
        <begin position="845"/>
        <end position="855"/>
    </location>
</feature>
<feature type="region of interest" description="Disordered" evidence="1">
    <location>
        <begin position="1"/>
        <end position="88"/>
    </location>
</feature>
<name>A0A6A6PT29_9PEZI</name>
<proteinExistence type="predicted"/>
<protein>
    <recommendedName>
        <fullName evidence="7">Ion transport domain-containing protein</fullName>
    </recommendedName>
</protein>
<sequence length="1146" mass="127500">MLTFMRRGSRGRKDDSSRIFSPFAGSPETSRNRVVGQAVDEDGLDEDDGDDEAIDQDEDEDYFDRRGNGGRYDEDAGDEDGDEDAAEDDVQTPLLPIFSAAHLDKLPLYNITHAIRLLIVPRCETTLSWDQLRSPQVSQFLVKPIQSQIRTNHFNRATLCALIANCLQFQKEAQTNPGNVGVLSTRALIAELLAMRLIKEFTTRELIDALSYDFDPLQGMASSTNVESQRPPQQDLQSQRTQAKGARVSTIEIAIRAQSKRFLSHQLVVQHLEAIWAGTIVFHSQADNLHRRVSVGEEPHNRERAYGTTEHSALPADAVLSRKSQETRTSKRPSVDVRLVRRSVTLYNPRDASFFKLSRLRVPRYRQVFSTISFAIMLGLFLAVLIERSVTITPLEVIFWFWSIGYMLDEVVGFTEQGFGLYILSFWNAFDAGILLLFVTYYCLRLYGIVLAGEGQRRIANSAYDVLASTAVLLFPRLFSVLDHYRYFSQLLIAFRMMAQDLMAVLFLIIISCSGFFVAFTLSFGDEKAGGSDVAFALFQILMGFTPAAWDRWTTYNLLGKTLLGAFLIIGHFVIVTILITVLTNSFMAIVKNAHEEHQFLFAINTISMVKSDALFSYIAPTNVFGWMLSPVRFVMPFRQFVKLNRTVIKVSHFPILFGIFCYERLILSKVAYAPLELVEKQPTKQRQPIAFSVHHQRDTFSPTHRLLREPSIISFNKDRALDEVFRQPFRGSTVRTTPREMGVDRQKSQNVVSKWIQAAEIEGGASPPLEQPRSVVERLENRRPPFRRAATADRAGSLLGGRRRDFSSDPDIMSTIASRRPYRIDEEGEGAGGPLSDDRLVPDTEADGDDDNNLESEAAGPAIGESISVFDKENRTPLHDSDDDDDEAFYHPSGAGKSATLLRTMDARALQPIMHNRKISTDTALFAPPQAGPSSSAAAQNSSTIRRLPNPLSTRPAALAAFDPIDLPPTGRRSPKLKPRPPMPARQKTAPAAGLSFLDIPRASRRDPSFSARALDLASEIGDNKFVSSGGGGMLDVGGGISGFPNSFSEQILRASELRRRREEERREEEKGRVNRIMLARMQGLEEGFREVLKEIKVLSSVSIPVSAAGSEGGTTAVRSQGRREIGEGVERGDGGAGAGASRSE</sequence>
<dbReference type="PANTHER" id="PTHR35859">
    <property type="entry name" value="NONSELECTIVE CATION CHANNEL PROTEIN"/>
    <property type="match status" value="1"/>
</dbReference>
<feature type="domain" description="YVC1 N-terminal linker helical" evidence="3">
    <location>
        <begin position="111"/>
        <end position="287"/>
    </location>
</feature>
<feature type="compositionally biased region" description="Acidic residues" evidence="1">
    <location>
        <begin position="75"/>
        <end position="88"/>
    </location>
</feature>
<gene>
    <name evidence="5" type="ORF">BDY17DRAFT_265110</name>
</gene>
<feature type="transmembrane region" description="Helical" evidence="2">
    <location>
        <begin position="615"/>
        <end position="636"/>
    </location>
</feature>
<feature type="transmembrane region" description="Helical" evidence="2">
    <location>
        <begin position="392"/>
        <end position="408"/>
    </location>
</feature>
<feature type="region of interest" description="Disordered" evidence="1">
    <location>
        <begin position="1108"/>
        <end position="1146"/>
    </location>
</feature>
<feature type="compositionally biased region" description="Basic and acidic residues" evidence="1">
    <location>
        <begin position="63"/>
        <end position="74"/>
    </location>
</feature>
<dbReference type="InterPro" id="IPR052971">
    <property type="entry name" value="TRP_calcium_channel"/>
</dbReference>
<reference evidence="5" key="1">
    <citation type="journal article" date="2020" name="Stud. Mycol.">
        <title>101 Dothideomycetes genomes: a test case for predicting lifestyles and emergence of pathogens.</title>
        <authorList>
            <person name="Haridas S."/>
            <person name="Albert R."/>
            <person name="Binder M."/>
            <person name="Bloem J."/>
            <person name="Labutti K."/>
            <person name="Salamov A."/>
            <person name="Andreopoulos B."/>
            <person name="Baker S."/>
            <person name="Barry K."/>
            <person name="Bills G."/>
            <person name="Bluhm B."/>
            <person name="Cannon C."/>
            <person name="Castanera R."/>
            <person name="Culley D."/>
            <person name="Daum C."/>
            <person name="Ezra D."/>
            <person name="Gonzalez J."/>
            <person name="Henrissat B."/>
            <person name="Kuo A."/>
            <person name="Liang C."/>
            <person name="Lipzen A."/>
            <person name="Lutzoni F."/>
            <person name="Magnuson J."/>
            <person name="Mondo S."/>
            <person name="Nolan M."/>
            <person name="Ohm R."/>
            <person name="Pangilinan J."/>
            <person name="Park H.-J."/>
            <person name="Ramirez L."/>
            <person name="Alfaro M."/>
            <person name="Sun H."/>
            <person name="Tritt A."/>
            <person name="Yoshinaga Y."/>
            <person name="Zwiers L.-H."/>
            <person name="Turgeon B."/>
            <person name="Goodwin S."/>
            <person name="Spatafora J."/>
            <person name="Crous P."/>
            <person name="Grigoriev I."/>
        </authorList>
    </citation>
    <scope>NUCLEOTIDE SEQUENCE</scope>
    <source>
        <strain evidence="5">CBS 113389</strain>
    </source>
</reference>
<evidence type="ECO:0000313" key="6">
    <source>
        <dbReference type="Proteomes" id="UP000799767"/>
    </source>
</evidence>
<keyword evidence="2" id="KW-0472">Membrane</keyword>